<dbReference type="InterPro" id="IPR029069">
    <property type="entry name" value="HotDog_dom_sf"/>
</dbReference>
<evidence type="ECO:0000313" key="1">
    <source>
        <dbReference type="EMBL" id="KAK3762168.1"/>
    </source>
</evidence>
<dbReference type="AlphaFoldDB" id="A0AAE0Z3M2"/>
<evidence type="ECO:0000313" key="2">
    <source>
        <dbReference type="Proteomes" id="UP001283361"/>
    </source>
</evidence>
<gene>
    <name evidence="1" type="ORF">RRG08_040536</name>
</gene>
<dbReference type="Proteomes" id="UP001283361">
    <property type="component" value="Unassembled WGS sequence"/>
</dbReference>
<reference evidence="1" key="1">
    <citation type="journal article" date="2023" name="G3 (Bethesda)">
        <title>A reference genome for the long-term kleptoplast-retaining sea slug Elysia crispata morphotype clarki.</title>
        <authorList>
            <person name="Eastman K.E."/>
            <person name="Pendleton A.L."/>
            <person name="Shaikh M.A."/>
            <person name="Suttiyut T."/>
            <person name="Ogas R."/>
            <person name="Tomko P."/>
            <person name="Gavelis G."/>
            <person name="Widhalm J.R."/>
            <person name="Wisecaver J.H."/>
        </authorList>
    </citation>
    <scope>NUCLEOTIDE SEQUENCE</scope>
    <source>
        <strain evidence="1">ECLA1</strain>
    </source>
</reference>
<dbReference type="PANTHER" id="PTHR34487">
    <property type="entry name" value="ACYL-ACP THIOESTERASE"/>
    <property type="match status" value="1"/>
</dbReference>
<sequence length="369" mass="42124">MKRLKVLSGVFHHKLVGKPSSANTSNMINSPLKLWNATNFKYEESPHPSASLRIPGLSHESFDRDWNPKMTSIMQTSTLARLYAFHTLLPTCDKEGQTTEKKYFLDWPQLTQEFYTFASSSEFVMSRDLYEKNIRKWPLDMKFTLGNIGTCSVASTSQFFACPIEGETSSCSTPLWSNTIQFVTVDKTTRKPARLPDWYLKKYKGKGYMDRGLVLKPFDRPAATYAHPAVVQWTDTDNYKHTNWTSYVRWAIDALQAALLLQNTSNTPGYSPYGSGAMVGDHKTVSERAKSALHGITSDIIARGVHKMQIVYLKECLQGENIETHVWQDSNGEKELVYFSVVKDGEDVCQIKMWYFDSLHDEDDEKYPV</sequence>
<protein>
    <submittedName>
        <fullName evidence="1">Uncharacterized protein</fullName>
    </submittedName>
</protein>
<dbReference type="PANTHER" id="PTHR34487:SF1">
    <property type="entry name" value="ACYL-ACP THIOESTERASE"/>
    <property type="match status" value="1"/>
</dbReference>
<comment type="caution">
    <text evidence="1">The sequence shown here is derived from an EMBL/GenBank/DDBJ whole genome shotgun (WGS) entry which is preliminary data.</text>
</comment>
<proteinExistence type="predicted"/>
<dbReference type="EMBL" id="JAWDGP010004754">
    <property type="protein sequence ID" value="KAK3762168.1"/>
    <property type="molecule type" value="Genomic_DNA"/>
</dbReference>
<keyword evidence="2" id="KW-1185">Reference proteome</keyword>
<name>A0AAE0Z3M2_9GAST</name>
<organism evidence="1 2">
    <name type="scientific">Elysia crispata</name>
    <name type="common">lettuce slug</name>
    <dbReference type="NCBI Taxonomy" id="231223"/>
    <lineage>
        <taxon>Eukaryota</taxon>
        <taxon>Metazoa</taxon>
        <taxon>Spiralia</taxon>
        <taxon>Lophotrochozoa</taxon>
        <taxon>Mollusca</taxon>
        <taxon>Gastropoda</taxon>
        <taxon>Heterobranchia</taxon>
        <taxon>Euthyneura</taxon>
        <taxon>Panpulmonata</taxon>
        <taxon>Sacoglossa</taxon>
        <taxon>Placobranchoidea</taxon>
        <taxon>Plakobranchidae</taxon>
        <taxon>Elysia</taxon>
    </lineage>
</organism>
<accession>A0AAE0Z3M2</accession>
<dbReference type="SUPFAM" id="SSF54637">
    <property type="entry name" value="Thioesterase/thiol ester dehydrase-isomerase"/>
    <property type="match status" value="1"/>
</dbReference>
<dbReference type="Gene3D" id="3.10.129.10">
    <property type="entry name" value="Hotdog Thioesterase"/>
    <property type="match status" value="1"/>
</dbReference>